<dbReference type="InterPro" id="IPR017705">
    <property type="entry name" value="Ribonuclease_Y"/>
</dbReference>
<dbReference type="InterPro" id="IPR006675">
    <property type="entry name" value="HDIG_dom"/>
</dbReference>
<dbReference type="CDD" id="cd00077">
    <property type="entry name" value="HDc"/>
    <property type="match status" value="1"/>
</dbReference>
<keyword evidence="6" id="KW-1133">Transmembrane helix</keyword>
<evidence type="ECO:0000256" key="2">
    <source>
        <dbReference type="ARBA" id="ARBA00022722"/>
    </source>
</evidence>
<keyword evidence="10" id="KW-0175">Coiled coil</keyword>
<dbReference type="NCBIfam" id="TIGR03319">
    <property type="entry name" value="RNase_Y"/>
    <property type="match status" value="1"/>
</dbReference>
<dbReference type="GO" id="GO:0016787">
    <property type="term" value="F:hydrolase activity"/>
    <property type="evidence" value="ECO:0007669"/>
    <property type="project" value="UniProtKB-KW"/>
</dbReference>
<dbReference type="InterPro" id="IPR022711">
    <property type="entry name" value="RNase_Y_N"/>
</dbReference>
<proteinExistence type="inferred from homology"/>
<evidence type="ECO:0000313" key="13">
    <source>
        <dbReference type="Proteomes" id="UP000250166"/>
    </source>
</evidence>
<gene>
    <name evidence="8 12" type="primary">rny</name>
    <name evidence="12" type="ORF">NCTC13102_00689</name>
</gene>
<keyword evidence="3 8" id="KW-0255">Endonuclease</keyword>
<dbReference type="GO" id="GO:0003723">
    <property type="term" value="F:RNA binding"/>
    <property type="evidence" value="ECO:0007669"/>
    <property type="project" value="UniProtKB-UniRule"/>
</dbReference>
<protein>
    <recommendedName>
        <fullName evidence="8 9">Ribonuclease Y</fullName>
        <shortName evidence="8">RNase Y</shortName>
        <ecNumber evidence="8 9">3.1.-.-</ecNumber>
    </recommendedName>
</protein>
<dbReference type="EC" id="3.1.-.-" evidence="8 9"/>
<feature type="domain" description="HD" evidence="11">
    <location>
        <begin position="338"/>
        <end position="432"/>
    </location>
</feature>
<dbReference type="SMART" id="SM00322">
    <property type="entry name" value="KH"/>
    <property type="match status" value="1"/>
</dbReference>
<dbReference type="InterPro" id="IPR004087">
    <property type="entry name" value="KH_dom"/>
</dbReference>
<dbReference type="HAMAP" id="MF_00335">
    <property type="entry name" value="RNase_Y"/>
    <property type="match status" value="1"/>
</dbReference>
<evidence type="ECO:0000256" key="9">
    <source>
        <dbReference type="NCBIfam" id="TIGR03319"/>
    </source>
</evidence>
<keyword evidence="5 8" id="KW-0694">RNA-binding</keyword>
<evidence type="ECO:0000256" key="1">
    <source>
        <dbReference type="ARBA" id="ARBA00022692"/>
    </source>
</evidence>
<dbReference type="PANTHER" id="PTHR12826:SF15">
    <property type="entry name" value="RIBONUCLEASE Y"/>
    <property type="match status" value="1"/>
</dbReference>
<dbReference type="SUPFAM" id="SSF109604">
    <property type="entry name" value="HD-domain/PDEase-like"/>
    <property type="match status" value="1"/>
</dbReference>
<dbReference type="AlphaFoldDB" id="A0A2X3B2W2"/>
<keyword evidence="4 8" id="KW-0378">Hydrolase</keyword>
<keyword evidence="7" id="KW-0472">Membrane</keyword>
<name>A0A2X3B2W2_9HELI</name>
<evidence type="ECO:0000259" key="11">
    <source>
        <dbReference type="PROSITE" id="PS51831"/>
    </source>
</evidence>
<reference evidence="12 13" key="1">
    <citation type="submission" date="2018-06" db="EMBL/GenBank/DDBJ databases">
        <authorList>
            <consortium name="Pathogen Informatics"/>
            <person name="Doyle S."/>
        </authorList>
    </citation>
    <scope>NUCLEOTIDE SEQUENCE [LARGE SCALE GENOMIC DNA]</scope>
    <source>
        <strain evidence="12 13">NCTC13102</strain>
    </source>
</reference>
<dbReference type="Pfam" id="PF01966">
    <property type="entry name" value="HD"/>
    <property type="match status" value="1"/>
</dbReference>
<dbReference type="Proteomes" id="UP000250166">
    <property type="component" value="Unassembled WGS sequence"/>
</dbReference>
<dbReference type="InterPro" id="IPR006674">
    <property type="entry name" value="HD_domain"/>
</dbReference>
<dbReference type="Gene3D" id="1.10.3210.10">
    <property type="entry name" value="Hypothetical protein af1432"/>
    <property type="match status" value="1"/>
</dbReference>
<keyword evidence="2 8" id="KW-0540">Nuclease</keyword>
<feature type="coiled-coil region" evidence="10">
    <location>
        <begin position="79"/>
        <end position="124"/>
    </location>
</feature>
<dbReference type="InterPro" id="IPR036612">
    <property type="entry name" value="KH_dom_type_1_sf"/>
</dbReference>
<dbReference type="EMBL" id="UAWL01000006">
    <property type="protein sequence ID" value="SQB98232.1"/>
    <property type="molecule type" value="Genomic_DNA"/>
</dbReference>
<dbReference type="GO" id="GO:0006402">
    <property type="term" value="P:mRNA catabolic process"/>
    <property type="evidence" value="ECO:0007669"/>
    <property type="project" value="UniProtKB-UniRule"/>
</dbReference>
<dbReference type="CDD" id="cd22431">
    <property type="entry name" value="KH-I_RNaseY"/>
    <property type="match status" value="1"/>
</dbReference>
<evidence type="ECO:0000256" key="8">
    <source>
        <dbReference type="HAMAP-Rule" id="MF_00335"/>
    </source>
</evidence>
<comment type="function">
    <text evidence="8">Endoribonuclease that initiates mRNA decay.</text>
</comment>
<dbReference type="RefSeq" id="WP_023949778.1">
    <property type="nucleotide sequence ID" value="NZ_UAWL01000006.1"/>
</dbReference>
<dbReference type="InterPro" id="IPR003607">
    <property type="entry name" value="HD/PDEase_dom"/>
</dbReference>
<evidence type="ECO:0000256" key="3">
    <source>
        <dbReference type="ARBA" id="ARBA00022759"/>
    </source>
</evidence>
<evidence type="ECO:0000256" key="4">
    <source>
        <dbReference type="ARBA" id="ARBA00022801"/>
    </source>
</evidence>
<dbReference type="SMART" id="SM00471">
    <property type="entry name" value="HDc"/>
    <property type="match status" value="1"/>
</dbReference>
<evidence type="ECO:0000256" key="7">
    <source>
        <dbReference type="ARBA" id="ARBA00023136"/>
    </source>
</evidence>
<keyword evidence="1" id="KW-0812">Transmembrane</keyword>
<comment type="similarity">
    <text evidence="8">Belongs to the RNase Y family.</text>
</comment>
<dbReference type="Pfam" id="PF12072">
    <property type="entry name" value="RNase_Y_N"/>
    <property type="match status" value="1"/>
</dbReference>
<dbReference type="PROSITE" id="PS50084">
    <property type="entry name" value="KH_TYPE_1"/>
    <property type="match status" value="1"/>
</dbReference>
<dbReference type="PROSITE" id="PS51831">
    <property type="entry name" value="HD"/>
    <property type="match status" value="1"/>
</dbReference>
<sequence length="523" mass="59037">MIPLIIACLLSGLVAGLSVYLVCKKIVNLDARHLLNQAKAKAKAIEFEAQTLLNTEQLKAKELKIELEHNFKEKTHALNEEYRQKAYELESKQKQLKEKTEHELNLIKEQKNKLTQELNDMLLQKDQQFKMQKQYRSLIEELNNTLSHYTGLTKQEAKEILLKNLENELLDEKAHLIRRYEKEAKDEATKMAYFILAQATTRYAGEFAAERLINVITLPNDEMKGKIIGKEGRNIKALEMISGVDVIIDDTPSTIILSSFNLYRRAIAARTLEILIEDGRIHPARIEEVYERVKDNIDKEIEQEGKDVILDLGLDYMHPELIKLIGKLRYRASFGQNALQHSMQTAQLAGIITAQLGGDEKLAKRAGLLHDIGKALTAESGNGNHVVLGAEVCRRYREHPVVINAIMSHHGDEEFESVEAAAVCAADTLSAARPGARREVLENFLTRMQDLEQIATQKLGVKQAYAINAGRELRVIVNADLISDSHSIVLAKEIANEIQSKLSYPGEIKVSIIRETRAVDFAH</sequence>
<dbReference type="PANTHER" id="PTHR12826">
    <property type="entry name" value="RIBONUCLEASE Y"/>
    <property type="match status" value="1"/>
</dbReference>
<dbReference type="NCBIfam" id="TIGR00277">
    <property type="entry name" value="HDIG"/>
    <property type="match status" value="1"/>
</dbReference>
<dbReference type="Pfam" id="PF00013">
    <property type="entry name" value="KH_1"/>
    <property type="match status" value="1"/>
</dbReference>
<accession>A0A2X3B2W2</accession>
<evidence type="ECO:0000313" key="12">
    <source>
        <dbReference type="EMBL" id="SQB98232.1"/>
    </source>
</evidence>
<dbReference type="GO" id="GO:0004521">
    <property type="term" value="F:RNA endonuclease activity"/>
    <property type="evidence" value="ECO:0007669"/>
    <property type="project" value="UniProtKB-UniRule"/>
</dbReference>
<dbReference type="InterPro" id="IPR004088">
    <property type="entry name" value="KH_dom_type_1"/>
</dbReference>
<evidence type="ECO:0000256" key="5">
    <source>
        <dbReference type="ARBA" id="ARBA00022884"/>
    </source>
</evidence>
<dbReference type="Gene3D" id="3.30.1370.10">
    <property type="entry name" value="K Homology domain, type 1"/>
    <property type="match status" value="1"/>
</dbReference>
<organism evidence="12 13">
    <name type="scientific">Helicobacter fennelliae</name>
    <dbReference type="NCBI Taxonomy" id="215"/>
    <lineage>
        <taxon>Bacteria</taxon>
        <taxon>Pseudomonadati</taxon>
        <taxon>Campylobacterota</taxon>
        <taxon>Epsilonproteobacteria</taxon>
        <taxon>Campylobacterales</taxon>
        <taxon>Helicobacteraceae</taxon>
        <taxon>Helicobacter</taxon>
    </lineage>
</organism>
<evidence type="ECO:0000256" key="10">
    <source>
        <dbReference type="SAM" id="Coils"/>
    </source>
</evidence>
<evidence type="ECO:0000256" key="6">
    <source>
        <dbReference type="ARBA" id="ARBA00022989"/>
    </source>
</evidence>
<dbReference type="SUPFAM" id="SSF54791">
    <property type="entry name" value="Eukaryotic type KH-domain (KH-domain type I)"/>
    <property type="match status" value="1"/>
</dbReference>
<dbReference type="GO" id="GO:0005886">
    <property type="term" value="C:plasma membrane"/>
    <property type="evidence" value="ECO:0007669"/>
    <property type="project" value="UniProtKB-UniRule"/>
</dbReference>